<dbReference type="AlphaFoldDB" id="A0A8T2K7M1"/>
<keyword evidence="1" id="KW-0472">Membrane</keyword>
<comment type="caution">
    <text evidence="2">The sequence shown here is derived from an EMBL/GenBank/DDBJ whole genome shotgun (WGS) entry which is preliminary data.</text>
</comment>
<keyword evidence="3" id="KW-1185">Reference proteome</keyword>
<gene>
    <name evidence="2" type="ORF">GDO86_002981</name>
</gene>
<protein>
    <submittedName>
        <fullName evidence="2">Uncharacterized protein</fullName>
    </submittedName>
</protein>
<reference evidence="2" key="1">
    <citation type="thesis" date="2020" institute="ProQuest LLC" country="789 East Eisenhower Parkway, Ann Arbor, MI, USA">
        <title>Comparative Genomics and Chromosome Evolution.</title>
        <authorList>
            <person name="Mudd A.B."/>
        </authorList>
    </citation>
    <scope>NUCLEOTIDE SEQUENCE</scope>
    <source>
        <strain evidence="2">Female2</strain>
        <tissue evidence="2">Blood</tissue>
    </source>
</reference>
<dbReference type="Proteomes" id="UP000812440">
    <property type="component" value="Chromosome 2"/>
</dbReference>
<accession>A0A8T2K7M1</accession>
<name>A0A8T2K7M1_9PIPI</name>
<evidence type="ECO:0000313" key="2">
    <source>
        <dbReference type="EMBL" id="KAG8450536.1"/>
    </source>
</evidence>
<evidence type="ECO:0000313" key="3">
    <source>
        <dbReference type="Proteomes" id="UP000812440"/>
    </source>
</evidence>
<evidence type="ECO:0000256" key="1">
    <source>
        <dbReference type="SAM" id="Phobius"/>
    </source>
</evidence>
<sequence length="104" mass="12364">MKFRHELIMSHAWLCQQAQGKSTQNAHQFFELNLSDVASWHLVERHLHILDFLGYFYYTLGVTLILWPLVSHKEAYFLYTVKIVSIHSNVLKNLSFFIVLKREN</sequence>
<proteinExistence type="predicted"/>
<keyword evidence="1" id="KW-0812">Transmembrane</keyword>
<keyword evidence="1" id="KW-1133">Transmembrane helix</keyword>
<organism evidence="2 3">
    <name type="scientific">Hymenochirus boettgeri</name>
    <name type="common">Congo dwarf clawed frog</name>
    <dbReference type="NCBI Taxonomy" id="247094"/>
    <lineage>
        <taxon>Eukaryota</taxon>
        <taxon>Metazoa</taxon>
        <taxon>Chordata</taxon>
        <taxon>Craniata</taxon>
        <taxon>Vertebrata</taxon>
        <taxon>Euteleostomi</taxon>
        <taxon>Amphibia</taxon>
        <taxon>Batrachia</taxon>
        <taxon>Anura</taxon>
        <taxon>Pipoidea</taxon>
        <taxon>Pipidae</taxon>
        <taxon>Pipinae</taxon>
        <taxon>Hymenochirus</taxon>
    </lineage>
</organism>
<feature type="transmembrane region" description="Helical" evidence="1">
    <location>
        <begin position="52"/>
        <end position="70"/>
    </location>
</feature>
<dbReference type="EMBL" id="JAACNH010000002">
    <property type="protein sequence ID" value="KAG8450536.1"/>
    <property type="molecule type" value="Genomic_DNA"/>
</dbReference>